<comment type="caution">
    <text evidence="1">The sequence shown here is derived from an EMBL/GenBank/DDBJ whole genome shotgun (WGS) entry which is preliminary data.</text>
</comment>
<reference evidence="1 2" key="1">
    <citation type="submission" date="2019-04" db="EMBL/GenBank/DDBJ databases">
        <title>Lacinutrix sp. nov., isolated from marine water.</title>
        <authorList>
            <person name="Kim W."/>
        </authorList>
    </citation>
    <scope>NUCLEOTIDE SEQUENCE [LARGE SCALE GENOMIC DNA]</scope>
    <source>
        <strain evidence="1 2">CAU 1491</strain>
    </source>
</reference>
<sequence>MKKPLYSLVLIFLFSSCSKSDVNNRNCRFLLNVGVNTSINLNVFPYSNLQFVSNSVYVPNVGNGGVIVTNSGTGYLAWDASDPNHTPNTCSRLEINGLEGTCGCTDANVYSLITGQPLSDPDLNCGLKAYRVEQSGNDLIISN</sequence>
<dbReference type="Proteomes" id="UP000307657">
    <property type="component" value="Unassembled WGS sequence"/>
</dbReference>
<protein>
    <recommendedName>
        <fullName evidence="3">Ferredoxin subunit of nitrite reductase or a ring-hydroxylating dioxygenase</fullName>
    </recommendedName>
</protein>
<dbReference type="AlphaFoldDB" id="A0A4U0F0R1"/>
<dbReference type="PROSITE" id="PS51257">
    <property type="entry name" value="PROKAR_LIPOPROTEIN"/>
    <property type="match status" value="1"/>
</dbReference>
<accession>A0A4U0F0R1</accession>
<evidence type="ECO:0000313" key="1">
    <source>
        <dbReference type="EMBL" id="TJY38001.1"/>
    </source>
</evidence>
<name>A0A4U0F0R1_9FLAO</name>
<evidence type="ECO:0000313" key="2">
    <source>
        <dbReference type="Proteomes" id="UP000307657"/>
    </source>
</evidence>
<dbReference type="RefSeq" id="WP_136840399.1">
    <property type="nucleotide sequence ID" value="NZ_SUPL01000001.1"/>
</dbReference>
<gene>
    <name evidence="1" type="ORF">E5167_01720</name>
</gene>
<dbReference type="EMBL" id="SUPL01000001">
    <property type="protein sequence ID" value="TJY38001.1"/>
    <property type="molecule type" value="Genomic_DNA"/>
</dbReference>
<proteinExistence type="predicted"/>
<organism evidence="1 2">
    <name type="scientific">Pontimicrobium aquaticum</name>
    <dbReference type="NCBI Taxonomy" id="2565367"/>
    <lineage>
        <taxon>Bacteria</taxon>
        <taxon>Pseudomonadati</taxon>
        <taxon>Bacteroidota</taxon>
        <taxon>Flavobacteriia</taxon>
        <taxon>Flavobacteriales</taxon>
        <taxon>Flavobacteriaceae</taxon>
        <taxon>Pontimicrobium</taxon>
    </lineage>
</organism>
<dbReference type="OrthoDB" id="1201186at2"/>
<evidence type="ECO:0008006" key="3">
    <source>
        <dbReference type="Google" id="ProtNLM"/>
    </source>
</evidence>
<keyword evidence="2" id="KW-1185">Reference proteome</keyword>